<keyword evidence="5 6" id="KW-0472">Membrane</keyword>
<feature type="transmembrane region" description="Helical" evidence="6">
    <location>
        <begin position="256"/>
        <end position="278"/>
    </location>
</feature>
<reference evidence="7 8" key="1">
    <citation type="submission" date="2017-08" db="EMBL/GenBank/DDBJ databases">
        <authorList>
            <person name="de Groot N.N."/>
        </authorList>
    </citation>
    <scope>NUCLEOTIDE SEQUENCE [LARGE SCALE GENOMIC DNA]</scope>
    <source>
        <strain evidence="7 8">HM2</strain>
    </source>
</reference>
<evidence type="ECO:0000313" key="8">
    <source>
        <dbReference type="Proteomes" id="UP000255423"/>
    </source>
</evidence>
<dbReference type="GO" id="GO:0005886">
    <property type="term" value="C:plasma membrane"/>
    <property type="evidence" value="ECO:0007669"/>
    <property type="project" value="UniProtKB-SubCell"/>
</dbReference>
<evidence type="ECO:0008006" key="9">
    <source>
        <dbReference type="Google" id="ProtNLM"/>
    </source>
</evidence>
<dbReference type="RefSeq" id="WP_109573701.1">
    <property type="nucleotide sequence ID" value="NZ_UHJL01000006.1"/>
</dbReference>
<dbReference type="PANTHER" id="PTHR40277:SF1">
    <property type="entry name" value="BLL5419 PROTEIN"/>
    <property type="match status" value="1"/>
</dbReference>
<keyword evidence="3 6" id="KW-0812">Transmembrane</keyword>
<gene>
    <name evidence="7" type="ORF">SAMN05661053_2941</name>
</gene>
<dbReference type="PANTHER" id="PTHR40277">
    <property type="entry name" value="BLL5419 PROTEIN"/>
    <property type="match status" value="1"/>
</dbReference>
<evidence type="ECO:0000256" key="2">
    <source>
        <dbReference type="ARBA" id="ARBA00022475"/>
    </source>
</evidence>
<dbReference type="Proteomes" id="UP000255423">
    <property type="component" value="Unassembled WGS sequence"/>
</dbReference>
<evidence type="ECO:0000313" key="7">
    <source>
        <dbReference type="EMBL" id="SUQ26135.1"/>
    </source>
</evidence>
<keyword evidence="2" id="KW-1003">Cell membrane</keyword>
<feature type="transmembrane region" description="Helical" evidence="6">
    <location>
        <begin position="163"/>
        <end position="184"/>
    </location>
</feature>
<feature type="transmembrane region" description="Helical" evidence="6">
    <location>
        <begin position="51"/>
        <end position="75"/>
    </location>
</feature>
<feature type="transmembrane region" description="Helical" evidence="6">
    <location>
        <begin position="137"/>
        <end position="157"/>
    </location>
</feature>
<organism evidence="7 8">
    <name type="scientific">Fibrobacter succinogenes</name>
    <name type="common">Bacteroides succinogenes</name>
    <dbReference type="NCBI Taxonomy" id="833"/>
    <lineage>
        <taxon>Bacteria</taxon>
        <taxon>Pseudomonadati</taxon>
        <taxon>Fibrobacterota</taxon>
        <taxon>Fibrobacteria</taxon>
        <taxon>Fibrobacterales</taxon>
        <taxon>Fibrobacteraceae</taxon>
        <taxon>Fibrobacter</taxon>
    </lineage>
</organism>
<proteinExistence type="predicted"/>
<protein>
    <recommendedName>
        <fullName evidence="9">Lysylphosphatidylglycerol synthase TM region</fullName>
    </recommendedName>
</protein>
<dbReference type="NCBIfam" id="TIGR00374">
    <property type="entry name" value="flippase-like domain"/>
    <property type="match status" value="1"/>
</dbReference>
<evidence type="ECO:0000256" key="3">
    <source>
        <dbReference type="ARBA" id="ARBA00022692"/>
    </source>
</evidence>
<sequence>MKLNPKLKSVIVFCLKLVVTLVPAYFVYRNIVSDPEWDVGDLYNLFKKNSVFPLVLALLCLAVSNFTACLQWKLLLEKQGVRLKYARLLKLYHVGLFFNNFMPGNVGGDVKKVYDIRMQGGQDTVGAGFTATVFDRLFGLFFITLFALGVGALFFIHDPEQRAFMWPSVWIFLGFCVMFAGLLSRRIGRFFCRMAGKVLPEKIETRLLRMFERFQKFRSKKLWVNIVCLSTVTQSLRIFVHFFCGIAVGVNLSMSWYFYYIPLVAIVSALPISIGGFGPREFLAQSLFARAGVPGLESVVIQLLAYFVSLILSLFGAVAFLVGQKPVPAEPANGHPGARP</sequence>
<name>A0A380S8N4_FIBSU</name>
<feature type="transmembrane region" description="Helical" evidence="6">
    <location>
        <begin position="299"/>
        <end position="322"/>
    </location>
</feature>
<evidence type="ECO:0000256" key="4">
    <source>
        <dbReference type="ARBA" id="ARBA00022989"/>
    </source>
</evidence>
<keyword evidence="4 6" id="KW-1133">Transmembrane helix</keyword>
<dbReference type="Pfam" id="PF03706">
    <property type="entry name" value="LPG_synthase_TM"/>
    <property type="match status" value="1"/>
</dbReference>
<feature type="transmembrane region" description="Helical" evidence="6">
    <location>
        <begin position="12"/>
        <end position="31"/>
    </location>
</feature>
<evidence type="ECO:0000256" key="1">
    <source>
        <dbReference type="ARBA" id="ARBA00004651"/>
    </source>
</evidence>
<dbReference type="InterPro" id="IPR022791">
    <property type="entry name" value="L-PG_synthase/AglD"/>
</dbReference>
<dbReference type="EMBL" id="UHJL01000006">
    <property type="protein sequence ID" value="SUQ26135.1"/>
    <property type="molecule type" value="Genomic_DNA"/>
</dbReference>
<feature type="transmembrane region" description="Helical" evidence="6">
    <location>
        <begin position="222"/>
        <end position="250"/>
    </location>
</feature>
<evidence type="ECO:0000256" key="6">
    <source>
        <dbReference type="SAM" id="Phobius"/>
    </source>
</evidence>
<dbReference type="AlphaFoldDB" id="A0A380S8N4"/>
<comment type="subcellular location">
    <subcellularLocation>
        <location evidence="1">Cell membrane</location>
        <topology evidence="1">Multi-pass membrane protein</topology>
    </subcellularLocation>
</comment>
<evidence type="ECO:0000256" key="5">
    <source>
        <dbReference type="ARBA" id="ARBA00023136"/>
    </source>
</evidence>
<accession>A0A380S8N4</accession>